<dbReference type="EMBL" id="JARBHB010000007">
    <property type="protein sequence ID" value="KAJ8878218.1"/>
    <property type="molecule type" value="Genomic_DNA"/>
</dbReference>
<evidence type="ECO:0000313" key="2">
    <source>
        <dbReference type="Proteomes" id="UP001159363"/>
    </source>
</evidence>
<evidence type="ECO:0000313" key="1">
    <source>
        <dbReference type="EMBL" id="KAJ8878218.1"/>
    </source>
</evidence>
<keyword evidence="2" id="KW-1185">Reference proteome</keyword>
<name>A0ABQ9H1N7_9NEOP</name>
<comment type="caution">
    <text evidence="1">The sequence shown here is derived from an EMBL/GenBank/DDBJ whole genome shotgun (WGS) entry which is preliminary data.</text>
</comment>
<organism evidence="1 2">
    <name type="scientific">Dryococelus australis</name>
    <dbReference type="NCBI Taxonomy" id="614101"/>
    <lineage>
        <taxon>Eukaryota</taxon>
        <taxon>Metazoa</taxon>
        <taxon>Ecdysozoa</taxon>
        <taxon>Arthropoda</taxon>
        <taxon>Hexapoda</taxon>
        <taxon>Insecta</taxon>
        <taxon>Pterygota</taxon>
        <taxon>Neoptera</taxon>
        <taxon>Polyneoptera</taxon>
        <taxon>Phasmatodea</taxon>
        <taxon>Verophasmatodea</taxon>
        <taxon>Anareolatae</taxon>
        <taxon>Phasmatidae</taxon>
        <taxon>Eurycanthinae</taxon>
        <taxon>Dryococelus</taxon>
    </lineage>
</organism>
<gene>
    <name evidence="1" type="ORF">PR048_018795</name>
</gene>
<proteinExistence type="predicted"/>
<dbReference type="Proteomes" id="UP001159363">
    <property type="component" value="Chromosome 6"/>
</dbReference>
<protein>
    <submittedName>
        <fullName evidence="1">Uncharacterized protein</fullName>
    </submittedName>
</protein>
<sequence length="138" mass="15655">MATETSNTDIDTTTTRIPKYMVPIIIDKTLDYNILITLLNAEIGPQYKITFAQQGIKVLTTTTHAYNTAKDALNKQNIYFYTSTPREEKSHSAILKGLPGSIDTGIINQELTEHHIHLQYIEQFTSKTGQDPERTIRK</sequence>
<accession>A0ABQ9H1N7</accession>
<reference evidence="1 2" key="1">
    <citation type="submission" date="2023-02" db="EMBL/GenBank/DDBJ databases">
        <title>LHISI_Scaffold_Assembly.</title>
        <authorList>
            <person name="Stuart O.P."/>
            <person name="Cleave R."/>
            <person name="Magrath M.J.L."/>
            <person name="Mikheyev A.S."/>
        </authorList>
    </citation>
    <scope>NUCLEOTIDE SEQUENCE [LARGE SCALE GENOMIC DNA]</scope>
    <source>
        <strain evidence="1">Daus_M_001</strain>
        <tissue evidence="1">Leg muscle</tissue>
    </source>
</reference>